<feature type="transmembrane region" description="Helical" evidence="1">
    <location>
        <begin position="17"/>
        <end position="40"/>
    </location>
</feature>
<comment type="caution">
    <text evidence="3">The sequence shown here is derived from an EMBL/GenBank/DDBJ whole genome shotgun (WGS) entry which is preliminary data.</text>
</comment>
<name>A0ABQ1RPN3_9MICO</name>
<evidence type="ECO:0000313" key="3">
    <source>
        <dbReference type="EMBL" id="GGD73653.1"/>
    </source>
</evidence>
<reference evidence="4" key="1">
    <citation type="journal article" date="2019" name="Int. J. Syst. Evol. Microbiol.">
        <title>The Global Catalogue of Microorganisms (GCM) 10K type strain sequencing project: providing services to taxonomists for standard genome sequencing and annotation.</title>
        <authorList>
            <consortium name="The Broad Institute Genomics Platform"/>
            <consortium name="The Broad Institute Genome Sequencing Center for Infectious Disease"/>
            <person name="Wu L."/>
            <person name="Ma J."/>
        </authorList>
    </citation>
    <scope>NUCLEOTIDE SEQUENCE [LARGE SCALE GENOMIC DNA]</scope>
    <source>
        <strain evidence="4">CCM 7640</strain>
    </source>
</reference>
<feature type="transmembrane region" description="Helical" evidence="1">
    <location>
        <begin position="192"/>
        <end position="211"/>
    </location>
</feature>
<keyword evidence="1" id="KW-0472">Membrane</keyword>
<organism evidence="3 4">
    <name type="scientific">Microbacterium murale</name>
    <dbReference type="NCBI Taxonomy" id="1081040"/>
    <lineage>
        <taxon>Bacteria</taxon>
        <taxon>Bacillati</taxon>
        <taxon>Actinomycetota</taxon>
        <taxon>Actinomycetes</taxon>
        <taxon>Micrococcales</taxon>
        <taxon>Microbacteriaceae</taxon>
        <taxon>Microbacterium</taxon>
    </lineage>
</organism>
<dbReference type="InterPro" id="IPR012867">
    <property type="entry name" value="DUF1648"/>
</dbReference>
<evidence type="ECO:0000256" key="1">
    <source>
        <dbReference type="SAM" id="Phobius"/>
    </source>
</evidence>
<feature type="transmembrane region" description="Helical" evidence="1">
    <location>
        <begin position="98"/>
        <end position="119"/>
    </location>
</feature>
<dbReference type="RefSeq" id="WP_188436043.1">
    <property type="nucleotide sequence ID" value="NZ_BMCM01000002.1"/>
</dbReference>
<evidence type="ECO:0000259" key="2">
    <source>
        <dbReference type="Pfam" id="PF07853"/>
    </source>
</evidence>
<keyword evidence="4" id="KW-1185">Reference proteome</keyword>
<feature type="transmembrane region" description="Helical" evidence="1">
    <location>
        <begin position="217"/>
        <end position="237"/>
    </location>
</feature>
<feature type="domain" description="DUF1648" evidence="2">
    <location>
        <begin position="28"/>
        <end position="70"/>
    </location>
</feature>
<evidence type="ECO:0000313" key="4">
    <source>
        <dbReference type="Proteomes" id="UP000629365"/>
    </source>
</evidence>
<feature type="transmembrane region" description="Helical" evidence="1">
    <location>
        <begin position="131"/>
        <end position="152"/>
    </location>
</feature>
<accession>A0ABQ1RPN3</accession>
<proteinExistence type="predicted"/>
<keyword evidence="1" id="KW-0812">Transmembrane</keyword>
<protein>
    <recommendedName>
        <fullName evidence="2">DUF1648 domain-containing protein</fullName>
    </recommendedName>
</protein>
<dbReference type="Proteomes" id="UP000629365">
    <property type="component" value="Unassembled WGS sequence"/>
</dbReference>
<dbReference type="EMBL" id="BMCM01000002">
    <property type="protein sequence ID" value="GGD73653.1"/>
    <property type="molecule type" value="Genomic_DNA"/>
</dbReference>
<sequence>MNTVASTQDIRRARRSFLLVGLVVPVVLAAIAVAFIVAWLPDLPETIVTHWGPEGPNGYASPALFVWVQAVLGLGLPLLLTLPILALMKNSWGVTCRLLAAISLGTAALLSVMFVGSVAMQRESTSSALGIGTVLALGFGALVVIGLIGWFVQPNVTTSAGQVSDEASLHLRLAPGEKAAWFGAAAMGRPGIIGLAVSVLVLCATTVWVFVLGDSSAWILAIVTLLLIALIAMTLVFRVRVNAAGLRVRSVVGWPRWDIAASEIADVKVVQVNPMAEFGGWGLRIAVDGRMGVVLRTGEALQVTRTTGRVFVVTIDDARTAASVLSSAMKGTDS</sequence>
<feature type="transmembrane region" description="Helical" evidence="1">
    <location>
        <begin position="60"/>
        <end position="86"/>
    </location>
</feature>
<keyword evidence="1" id="KW-1133">Transmembrane helix</keyword>
<dbReference type="Pfam" id="PF07853">
    <property type="entry name" value="DUF1648"/>
    <property type="match status" value="1"/>
</dbReference>
<gene>
    <name evidence="3" type="ORF">GCM10007269_15920</name>
</gene>